<organism evidence="2 3">
    <name type="scientific">Polarella glacialis</name>
    <name type="common">Dinoflagellate</name>
    <dbReference type="NCBI Taxonomy" id="89957"/>
    <lineage>
        <taxon>Eukaryota</taxon>
        <taxon>Sar</taxon>
        <taxon>Alveolata</taxon>
        <taxon>Dinophyceae</taxon>
        <taxon>Suessiales</taxon>
        <taxon>Suessiaceae</taxon>
        <taxon>Polarella</taxon>
    </lineage>
</organism>
<feature type="compositionally biased region" description="Basic and acidic residues" evidence="1">
    <location>
        <begin position="231"/>
        <end position="241"/>
    </location>
</feature>
<feature type="region of interest" description="Disordered" evidence="1">
    <location>
        <begin position="288"/>
        <end position="343"/>
    </location>
</feature>
<accession>A0A813IH30</accession>
<feature type="compositionally biased region" description="Low complexity" evidence="1">
    <location>
        <begin position="597"/>
        <end position="611"/>
    </location>
</feature>
<dbReference type="Proteomes" id="UP000626109">
    <property type="component" value="Unassembled WGS sequence"/>
</dbReference>
<feature type="region of interest" description="Disordered" evidence="1">
    <location>
        <begin position="174"/>
        <end position="255"/>
    </location>
</feature>
<feature type="region of interest" description="Disordered" evidence="1">
    <location>
        <begin position="597"/>
        <end position="637"/>
    </location>
</feature>
<feature type="compositionally biased region" description="Polar residues" evidence="1">
    <location>
        <begin position="374"/>
        <end position="393"/>
    </location>
</feature>
<feature type="region of interest" description="Disordered" evidence="1">
    <location>
        <begin position="37"/>
        <end position="65"/>
    </location>
</feature>
<feature type="compositionally biased region" description="Polar residues" evidence="1">
    <location>
        <begin position="449"/>
        <end position="463"/>
    </location>
</feature>
<feature type="region of interest" description="Disordered" evidence="1">
    <location>
        <begin position="501"/>
        <end position="521"/>
    </location>
</feature>
<feature type="region of interest" description="Disordered" evidence="1">
    <location>
        <begin position="362"/>
        <end position="398"/>
    </location>
</feature>
<protein>
    <submittedName>
        <fullName evidence="2">Uncharacterized protein</fullName>
    </submittedName>
</protein>
<feature type="compositionally biased region" description="Low complexity" evidence="1">
    <location>
        <begin position="288"/>
        <end position="304"/>
    </location>
</feature>
<dbReference type="EMBL" id="CAJNNW010009103">
    <property type="protein sequence ID" value="CAE8650693.1"/>
    <property type="molecule type" value="Genomic_DNA"/>
</dbReference>
<feature type="compositionally biased region" description="Low complexity" evidence="1">
    <location>
        <begin position="313"/>
        <end position="326"/>
    </location>
</feature>
<sequence>MARARLEVLRDEVAPRSRTPVSSQCAAMKLPPARGRLVSQPRHMQSTGGAPLVHTGPRLAGADSSDNICTGIDSWEVESMSELKEALRVERETTAQLRVELEASRDEVHSLRELLRPSNSEGALDQPGSALDASGSLASSEHMVLWKDAPSQLEPQRRAKLPEAYQDYAVPLLPPLPQPCSPEESMEVPEEQRPQLASWEAHGDQVQRPPPLTSWPGLEEALEEEVVPTARTDHGEGRDLSEEFTEGLQIRSPETGVDKGSYIRAAGKVYWLSYEDPSVMLRLPDCSAFSSASSSTAPAPGSSSQRGRHEELSQQNLSPSQQLPGQGAEDPVEKLLPGTPEQWFRPSLLTDSLQPAVQRLRSGGSVFGHPGSAGSLSARGQLQGHQLGRSGSSAAAELPGSFPLTTSRLVSSEYHRYGTPTVKVAQGSMTRALSSGPCGPRMSQSWVPSGFSQQVPVSSSKASSPGDKALAAPHMTSMLSAPLLTAPISQVARRNFSHQPPHQLGLVQRRPSSVPAGVSPRTGPGLRVVLASGSAAAVAATNSASSGRLYSSVMAVTPRTGQLSPPPPPRQLQNQLQHDDLVQQLQQLQQLQLELEQQQQQHQQQRQQQHQYHQHPPPASALSAGGPRPTSQPLVRL</sequence>
<evidence type="ECO:0000256" key="1">
    <source>
        <dbReference type="SAM" id="MobiDB-lite"/>
    </source>
</evidence>
<evidence type="ECO:0000313" key="3">
    <source>
        <dbReference type="Proteomes" id="UP000626109"/>
    </source>
</evidence>
<evidence type="ECO:0000313" key="2">
    <source>
        <dbReference type="EMBL" id="CAE8650693.1"/>
    </source>
</evidence>
<feature type="region of interest" description="Disordered" evidence="1">
    <location>
        <begin position="449"/>
        <end position="470"/>
    </location>
</feature>
<dbReference type="AlphaFoldDB" id="A0A813IH30"/>
<reference evidence="2" key="1">
    <citation type="submission" date="2021-02" db="EMBL/GenBank/DDBJ databases">
        <authorList>
            <person name="Dougan E. K."/>
            <person name="Rhodes N."/>
            <person name="Thang M."/>
            <person name="Chan C."/>
        </authorList>
    </citation>
    <scope>NUCLEOTIDE SEQUENCE</scope>
</reference>
<feature type="compositionally biased region" description="Low complexity" evidence="1">
    <location>
        <begin position="620"/>
        <end position="629"/>
    </location>
</feature>
<feature type="region of interest" description="Disordered" evidence="1">
    <location>
        <begin position="117"/>
        <end position="136"/>
    </location>
</feature>
<comment type="caution">
    <text evidence="2">The sequence shown here is derived from an EMBL/GenBank/DDBJ whole genome shotgun (WGS) entry which is preliminary data.</text>
</comment>
<proteinExistence type="predicted"/>
<name>A0A813IH30_POLGL</name>
<gene>
    <name evidence="2" type="ORF">PGLA2088_LOCUS8484</name>
</gene>